<protein>
    <submittedName>
        <fullName evidence="2">Uncharacterized protein</fullName>
    </submittedName>
</protein>
<dbReference type="AlphaFoldDB" id="A0AAD7WTD8"/>
<evidence type="ECO:0000256" key="1">
    <source>
        <dbReference type="SAM" id="MobiDB-lite"/>
    </source>
</evidence>
<evidence type="ECO:0000313" key="2">
    <source>
        <dbReference type="EMBL" id="KAJ8407624.1"/>
    </source>
</evidence>
<organism evidence="2 3">
    <name type="scientific">Aldrovandia affinis</name>
    <dbReference type="NCBI Taxonomy" id="143900"/>
    <lineage>
        <taxon>Eukaryota</taxon>
        <taxon>Metazoa</taxon>
        <taxon>Chordata</taxon>
        <taxon>Craniata</taxon>
        <taxon>Vertebrata</taxon>
        <taxon>Euteleostomi</taxon>
        <taxon>Actinopterygii</taxon>
        <taxon>Neopterygii</taxon>
        <taxon>Teleostei</taxon>
        <taxon>Notacanthiformes</taxon>
        <taxon>Halosauridae</taxon>
        <taxon>Aldrovandia</taxon>
    </lineage>
</organism>
<comment type="caution">
    <text evidence="2">The sequence shown here is derived from an EMBL/GenBank/DDBJ whole genome shotgun (WGS) entry which is preliminary data.</text>
</comment>
<dbReference type="EMBL" id="JAINUG010000038">
    <property type="protein sequence ID" value="KAJ8407624.1"/>
    <property type="molecule type" value="Genomic_DNA"/>
</dbReference>
<sequence length="74" mass="8081">MAAARRAARALMKMDLSLMSDDASSPVPAATLHRRPPSLILSIVKCEKMMHFTHSSPGRDDSLGVGPYCNRAER</sequence>
<name>A0AAD7WTD8_9TELE</name>
<accession>A0AAD7WTD8</accession>
<gene>
    <name evidence="2" type="ORF">AAFF_G00274810</name>
</gene>
<reference evidence="2" key="1">
    <citation type="journal article" date="2023" name="Science">
        <title>Genome structures resolve the early diversification of teleost fishes.</title>
        <authorList>
            <person name="Parey E."/>
            <person name="Louis A."/>
            <person name="Montfort J."/>
            <person name="Bouchez O."/>
            <person name="Roques C."/>
            <person name="Iampietro C."/>
            <person name="Lluch J."/>
            <person name="Castinel A."/>
            <person name="Donnadieu C."/>
            <person name="Desvignes T."/>
            <person name="Floi Bucao C."/>
            <person name="Jouanno E."/>
            <person name="Wen M."/>
            <person name="Mejri S."/>
            <person name="Dirks R."/>
            <person name="Jansen H."/>
            <person name="Henkel C."/>
            <person name="Chen W.J."/>
            <person name="Zahm M."/>
            <person name="Cabau C."/>
            <person name="Klopp C."/>
            <person name="Thompson A.W."/>
            <person name="Robinson-Rechavi M."/>
            <person name="Braasch I."/>
            <person name="Lecointre G."/>
            <person name="Bobe J."/>
            <person name="Postlethwait J.H."/>
            <person name="Berthelot C."/>
            <person name="Roest Crollius H."/>
            <person name="Guiguen Y."/>
        </authorList>
    </citation>
    <scope>NUCLEOTIDE SEQUENCE</scope>
    <source>
        <strain evidence="2">NC1722</strain>
    </source>
</reference>
<dbReference type="Proteomes" id="UP001221898">
    <property type="component" value="Unassembled WGS sequence"/>
</dbReference>
<feature type="region of interest" description="Disordered" evidence="1">
    <location>
        <begin position="54"/>
        <end position="74"/>
    </location>
</feature>
<proteinExistence type="predicted"/>
<evidence type="ECO:0000313" key="3">
    <source>
        <dbReference type="Proteomes" id="UP001221898"/>
    </source>
</evidence>
<keyword evidence="3" id="KW-1185">Reference proteome</keyword>